<dbReference type="InterPro" id="IPR000522">
    <property type="entry name" value="ABC_transptr_permease_BtuC"/>
</dbReference>
<evidence type="ECO:0000313" key="10">
    <source>
        <dbReference type="Proteomes" id="UP000093199"/>
    </source>
</evidence>
<feature type="transmembrane region" description="Helical" evidence="8">
    <location>
        <begin position="200"/>
        <end position="221"/>
    </location>
</feature>
<evidence type="ECO:0000256" key="4">
    <source>
        <dbReference type="ARBA" id="ARBA00022475"/>
    </source>
</evidence>
<dbReference type="OrthoDB" id="9811721at2"/>
<evidence type="ECO:0000313" key="9">
    <source>
        <dbReference type="EMBL" id="OCS85155.1"/>
    </source>
</evidence>
<feature type="transmembrane region" description="Helical" evidence="8">
    <location>
        <begin position="158"/>
        <end position="180"/>
    </location>
</feature>
<dbReference type="CDD" id="cd06550">
    <property type="entry name" value="TM_ABC_iron-siderophores_like"/>
    <property type="match status" value="1"/>
</dbReference>
<comment type="caution">
    <text evidence="9">The sequence shown here is derived from an EMBL/GenBank/DDBJ whole genome shotgun (WGS) entry which is preliminary data.</text>
</comment>
<evidence type="ECO:0000256" key="8">
    <source>
        <dbReference type="SAM" id="Phobius"/>
    </source>
</evidence>
<comment type="similarity">
    <text evidence="2">Belongs to the binding-protein-dependent transport system permease family. FecCD subfamily.</text>
</comment>
<dbReference type="PANTHER" id="PTHR30472:SF68">
    <property type="entry name" value="FERRICHROME TRANSPORT SYSTEM PERMEASE PROTEIN FHUB"/>
    <property type="match status" value="1"/>
</dbReference>
<dbReference type="InterPro" id="IPR037294">
    <property type="entry name" value="ABC_BtuC-like"/>
</dbReference>
<feature type="transmembrane region" description="Helical" evidence="8">
    <location>
        <begin position="310"/>
        <end position="334"/>
    </location>
</feature>
<evidence type="ECO:0000256" key="7">
    <source>
        <dbReference type="ARBA" id="ARBA00023136"/>
    </source>
</evidence>
<dbReference type="EMBL" id="MASJ01000016">
    <property type="protein sequence ID" value="OCS85155.1"/>
    <property type="molecule type" value="Genomic_DNA"/>
</dbReference>
<gene>
    <name evidence="9" type="ORF">A6M13_13995</name>
</gene>
<dbReference type="Pfam" id="PF01032">
    <property type="entry name" value="FecCD"/>
    <property type="match status" value="1"/>
</dbReference>
<reference evidence="9 10" key="1">
    <citation type="submission" date="2016-07" db="EMBL/GenBank/DDBJ databases">
        <title>Caryophanon tenue genome sequencing.</title>
        <authorList>
            <person name="Verma A."/>
            <person name="Pal Y."/>
            <person name="Krishnamurthi S."/>
        </authorList>
    </citation>
    <scope>NUCLEOTIDE SEQUENCE [LARGE SCALE GENOMIC DNA]</scope>
    <source>
        <strain evidence="9 10">DSM 14152</strain>
    </source>
</reference>
<dbReference type="RefSeq" id="WP_066545191.1">
    <property type="nucleotide sequence ID" value="NZ_MASJ01000016.1"/>
</dbReference>
<keyword evidence="3" id="KW-0813">Transport</keyword>
<evidence type="ECO:0000256" key="5">
    <source>
        <dbReference type="ARBA" id="ARBA00022692"/>
    </source>
</evidence>
<feature type="transmembrane region" description="Helical" evidence="8">
    <location>
        <begin position="246"/>
        <end position="273"/>
    </location>
</feature>
<dbReference type="Gene3D" id="1.10.3470.10">
    <property type="entry name" value="ABC transporter involved in vitamin B12 uptake, BtuC"/>
    <property type="match status" value="1"/>
</dbReference>
<keyword evidence="5 8" id="KW-0812">Transmembrane</keyword>
<keyword evidence="10" id="KW-1185">Reference proteome</keyword>
<feature type="transmembrane region" description="Helical" evidence="8">
    <location>
        <begin position="20"/>
        <end position="39"/>
    </location>
</feature>
<proteinExistence type="inferred from homology"/>
<dbReference type="GO" id="GO:0005886">
    <property type="term" value="C:plasma membrane"/>
    <property type="evidence" value="ECO:0007669"/>
    <property type="project" value="UniProtKB-SubCell"/>
</dbReference>
<evidence type="ECO:0000256" key="6">
    <source>
        <dbReference type="ARBA" id="ARBA00022989"/>
    </source>
</evidence>
<dbReference type="GO" id="GO:0022857">
    <property type="term" value="F:transmembrane transporter activity"/>
    <property type="evidence" value="ECO:0007669"/>
    <property type="project" value="InterPro"/>
</dbReference>
<evidence type="ECO:0000256" key="3">
    <source>
        <dbReference type="ARBA" id="ARBA00022448"/>
    </source>
</evidence>
<feature type="transmembrane region" description="Helical" evidence="8">
    <location>
        <begin position="70"/>
        <end position="90"/>
    </location>
</feature>
<dbReference type="GO" id="GO:0033214">
    <property type="term" value="P:siderophore-iron import into cell"/>
    <property type="evidence" value="ECO:0007669"/>
    <property type="project" value="TreeGrafter"/>
</dbReference>
<evidence type="ECO:0000256" key="1">
    <source>
        <dbReference type="ARBA" id="ARBA00004651"/>
    </source>
</evidence>
<sequence length="344" mass="36651">MTIIDDKAQYVHPLQKKRRLTLIILPILLCIVSIVSLMIGQVSFTVSEVFSGIFSTEDTLARRIVWEIRLPRILIGILAGVCLAISGAILQGVMQNPLADPGVIGITSGAGIMAVLVMVVFPGYLVYLPIAAFTGAFLAAMIVYTLAVKKGGTSPTRIVLVGVAVNAICGAGTNALMILYSDRVQSVLPWLSGGLTGVGWVQFEMIVYYAVVAMVLAIYAIKHVRIMRLGDEMAQLLGHNVERSRLFLVFVSTLLAGIAVSVAGLVGFVGLVIPHIMRLIIGSDYKYLLPASAIGGGLLVVFADTIARSVFAPIEVPVGILLAFIGGPYFLYLIHRKGNSIAAS</sequence>
<comment type="subcellular location">
    <subcellularLocation>
        <location evidence="1">Cell membrane</location>
        <topology evidence="1">Multi-pass membrane protein</topology>
    </subcellularLocation>
</comment>
<dbReference type="FunFam" id="1.10.3470.10:FF:000001">
    <property type="entry name" value="Vitamin B12 ABC transporter permease BtuC"/>
    <property type="match status" value="1"/>
</dbReference>
<dbReference type="STRING" id="33978.A6M13_13995"/>
<dbReference type="AlphaFoldDB" id="A0A1C0YDC7"/>
<keyword evidence="4" id="KW-1003">Cell membrane</keyword>
<dbReference type="SUPFAM" id="SSF81345">
    <property type="entry name" value="ABC transporter involved in vitamin B12 uptake, BtuC"/>
    <property type="match status" value="1"/>
</dbReference>
<feature type="transmembrane region" description="Helical" evidence="8">
    <location>
        <begin position="285"/>
        <end position="303"/>
    </location>
</feature>
<keyword evidence="7 8" id="KW-0472">Membrane</keyword>
<protein>
    <submittedName>
        <fullName evidence="9">Iron ABC transporter permease</fullName>
    </submittedName>
</protein>
<feature type="transmembrane region" description="Helical" evidence="8">
    <location>
        <begin position="127"/>
        <end position="146"/>
    </location>
</feature>
<organism evidence="9 10">
    <name type="scientific">Caryophanon tenue</name>
    <dbReference type="NCBI Taxonomy" id="33978"/>
    <lineage>
        <taxon>Bacteria</taxon>
        <taxon>Bacillati</taxon>
        <taxon>Bacillota</taxon>
        <taxon>Bacilli</taxon>
        <taxon>Bacillales</taxon>
        <taxon>Caryophanaceae</taxon>
        <taxon>Caryophanon</taxon>
    </lineage>
</organism>
<keyword evidence="6 8" id="KW-1133">Transmembrane helix</keyword>
<name>A0A1C0YDC7_9BACL</name>
<dbReference type="Proteomes" id="UP000093199">
    <property type="component" value="Unassembled WGS sequence"/>
</dbReference>
<dbReference type="PANTHER" id="PTHR30472">
    <property type="entry name" value="FERRIC ENTEROBACTIN TRANSPORT SYSTEM PERMEASE PROTEIN"/>
    <property type="match status" value="1"/>
</dbReference>
<evidence type="ECO:0000256" key="2">
    <source>
        <dbReference type="ARBA" id="ARBA00007935"/>
    </source>
</evidence>
<accession>A0A1C0YDC7</accession>
<feature type="transmembrane region" description="Helical" evidence="8">
    <location>
        <begin position="102"/>
        <end position="121"/>
    </location>
</feature>